<dbReference type="AlphaFoldDB" id="A0A6A5VNF2"/>
<dbReference type="EMBL" id="ML976659">
    <property type="protein sequence ID" value="KAF1978854.1"/>
    <property type="molecule type" value="Genomic_DNA"/>
</dbReference>
<dbReference type="Proteomes" id="UP000800036">
    <property type="component" value="Unassembled WGS sequence"/>
</dbReference>
<name>A0A6A5VNF2_9PLEO</name>
<sequence>MQGGEGRGAASTATYKPTVRSQRVLLQQDSSLPEKSLARHTKITCSTTLFVASLPIKIILYVPKACKPKPNRKLTPRTKLIAITKTVKDSRSGVVSEDNREWFRINNKFIIPSSNNTSHLVGLVDVVGSLSTSSE</sequence>
<accession>A0A6A5VNF2</accession>
<evidence type="ECO:0000313" key="2">
    <source>
        <dbReference type="Proteomes" id="UP000800036"/>
    </source>
</evidence>
<protein>
    <submittedName>
        <fullName evidence="1">Uncharacterized protein</fullName>
    </submittedName>
</protein>
<organism evidence="1 2">
    <name type="scientific">Bimuria novae-zelandiae CBS 107.79</name>
    <dbReference type="NCBI Taxonomy" id="1447943"/>
    <lineage>
        <taxon>Eukaryota</taxon>
        <taxon>Fungi</taxon>
        <taxon>Dikarya</taxon>
        <taxon>Ascomycota</taxon>
        <taxon>Pezizomycotina</taxon>
        <taxon>Dothideomycetes</taxon>
        <taxon>Pleosporomycetidae</taxon>
        <taxon>Pleosporales</taxon>
        <taxon>Massarineae</taxon>
        <taxon>Didymosphaeriaceae</taxon>
        <taxon>Bimuria</taxon>
    </lineage>
</organism>
<keyword evidence="2" id="KW-1185">Reference proteome</keyword>
<proteinExistence type="predicted"/>
<gene>
    <name evidence="1" type="ORF">BU23DRAFT_189235</name>
</gene>
<reference evidence="1" key="1">
    <citation type="journal article" date="2020" name="Stud. Mycol.">
        <title>101 Dothideomycetes genomes: a test case for predicting lifestyles and emergence of pathogens.</title>
        <authorList>
            <person name="Haridas S."/>
            <person name="Albert R."/>
            <person name="Binder M."/>
            <person name="Bloem J."/>
            <person name="Labutti K."/>
            <person name="Salamov A."/>
            <person name="Andreopoulos B."/>
            <person name="Baker S."/>
            <person name="Barry K."/>
            <person name="Bills G."/>
            <person name="Bluhm B."/>
            <person name="Cannon C."/>
            <person name="Castanera R."/>
            <person name="Culley D."/>
            <person name="Daum C."/>
            <person name="Ezra D."/>
            <person name="Gonzalez J."/>
            <person name="Henrissat B."/>
            <person name="Kuo A."/>
            <person name="Liang C."/>
            <person name="Lipzen A."/>
            <person name="Lutzoni F."/>
            <person name="Magnuson J."/>
            <person name="Mondo S."/>
            <person name="Nolan M."/>
            <person name="Ohm R."/>
            <person name="Pangilinan J."/>
            <person name="Park H.-J."/>
            <person name="Ramirez L."/>
            <person name="Alfaro M."/>
            <person name="Sun H."/>
            <person name="Tritt A."/>
            <person name="Yoshinaga Y."/>
            <person name="Zwiers L.-H."/>
            <person name="Turgeon B."/>
            <person name="Goodwin S."/>
            <person name="Spatafora J."/>
            <person name="Crous P."/>
            <person name="Grigoriev I."/>
        </authorList>
    </citation>
    <scope>NUCLEOTIDE SEQUENCE</scope>
    <source>
        <strain evidence="1">CBS 107.79</strain>
    </source>
</reference>
<evidence type="ECO:0000313" key="1">
    <source>
        <dbReference type="EMBL" id="KAF1978854.1"/>
    </source>
</evidence>